<evidence type="ECO:0000313" key="3">
    <source>
        <dbReference type="Proteomes" id="UP000260644"/>
    </source>
</evidence>
<dbReference type="SUPFAM" id="SSF53271">
    <property type="entry name" value="PRTase-like"/>
    <property type="match status" value="1"/>
</dbReference>
<proteinExistence type="inferred from homology"/>
<accession>A0A3E1YB40</accession>
<name>A0A3E1YB40_9BACT</name>
<keyword evidence="3" id="KW-1185">Reference proteome</keyword>
<gene>
    <name evidence="2" type="ORF">DVR12_09690</name>
</gene>
<dbReference type="PANTHER" id="PTHR47505">
    <property type="entry name" value="DNA UTILIZATION PROTEIN YHGH"/>
    <property type="match status" value="1"/>
</dbReference>
<dbReference type="InterPro" id="IPR051910">
    <property type="entry name" value="ComF/GntX_DNA_util-trans"/>
</dbReference>
<comment type="caution">
    <text evidence="2">The sequence shown here is derived from an EMBL/GenBank/DDBJ whole genome shotgun (WGS) entry which is preliminary data.</text>
</comment>
<sequence length="228" mass="26240">MISRLLTPLVQLFYPHCCEICGTDLPATAELLCFRCIESLPVTNFQRYNDNPVMRLFNGRAKIEHAFSAYYYHQSSELRQLIHLFKYKKREDIAIWMGKQMGIQLQQNNWYKEIDTLVPVPLYPKKERERGYNQATSIGKGIGEVLNLKINTQLIHRQQYTNTQTQKGRSERWQNVADTFIANSPLAGRHLLLIDDVITTGATTEACAQALLRKNAKVSIATLALTWH</sequence>
<evidence type="ECO:0000313" key="2">
    <source>
        <dbReference type="EMBL" id="RFS23282.1"/>
    </source>
</evidence>
<dbReference type="PANTHER" id="PTHR47505:SF1">
    <property type="entry name" value="DNA UTILIZATION PROTEIN YHGH"/>
    <property type="match status" value="1"/>
</dbReference>
<dbReference type="AlphaFoldDB" id="A0A3E1YB40"/>
<reference evidence="2 3" key="1">
    <citation type="submission" date="2018-07" db="EMBL/GenBank/DDBJ databases">
        <title>Chitinophaga K2CV101002-2 sp. nov., isolated from a monsoon evergreen broad-leaved forest soil.</title>
        <authorList>
            <person name="Lv Y."/>
        </authorList>
    </citation>
    <scope>NUCLEOTIDE SEQUENCE [LARGE SCALE GENOMIC DNA]</scope>
    <source>
        <strain evidence="2 3">GDMCC 1.1288</strain>
    </source>
</reference>
<evidence type="ECO:0000256" key="1">
    <source>
        <dbReference type="ARBA" id="ARBA00008007"/>
    </source>
</evidence>
<dbReference type="InterPro" id="IPR029057">
    <property type="entry name" value="PRTase-like"/>
</dbReference>
<dbReference type="InterPro" id="IPR000836">
    <property type="entry name" value="PRTase_dom"/>
</dbReference>
<dbReference type="OrthoDB" id="9779910at2"/>
<dbReference type="Proteomes" id="UP000260644">
    <property type="component" value="Unassembled WGS sequence"/>
</dbReference>
<organism evidence="2 3">
    <name type="scientific">Chitinophaga silvatica</name>
    <dbReference type="NCBI Taxonomy" id="2282649"/>
    <lineage>
        <taxon>Bacteria</taxon>
        <taxon>Pseudomonadati</taxon>
        <taxon>Bacteroidota</taxon>
        <taxon>Chitinophagia</taxon>
        <taxon>Chitinophagales</taxon>
        <taxon>Chitinophagaceae</taxon>
        <taxon>Chitinophaga</taxon>
    </lineage>
</organism>
<dbReference type="CDD" id="cd06223">
    <property type="entry name" value="PRTases_typeI"/>
    <property type="match status" value="1"/>
</dbReference>
<comment type="similarity">
    <text evidence="1">Belongs to the ComF/GntX family.</text>
</comment>
<dbReference type="RefSeq" id="WP_116975475.1">
    <property type="nucleotide sequence ID" value="NZ_QPMM01000004.1"/>
</dbReference>
<dbReference type="Gene3D" id="3.40.50.2020">
    <property type="match status" value="1"/>
</dbReference>
<dbReference type="EMBL" id="QPMM01000004">
    <property type="protein sequence ID" value="RFS23282.1"/>
    <property type="molecule type" value="Genomic_DNA"/>
</dbReference>
<protein>
    <submittedName>
        <fullName evidence="2">ComF family protein</fullName>
    </submittedName>
</protein>